<feature type="compositionally biased region" description="Polar residues" evidence="5">
    <location>
        <begin position="127"/>
        <end position="138"/>
    </location>
</feature>
<comment type="subcellular location">
    <subcellularLocation>
        <location evidence="4">Nucleus</location>
    </subcellularLocation>
</comment>
<comment type="domain">
    <text evidence="4">The PPC domain mediates interactions between AHL proteins.</text>
</comment>
<dbReference type="Gene3D" id="3.30.1330.80">
    <property type="entry name" value="Hypothetical protein, similar to alpha- acetolactate decarboxylase, domain 2"/>
    <property type="match status" value="1"/>
</dbReference>
<dbReference type="AlphaFoldDB" id="A0AAD2DL70"/>
<evidence type="ECO:0000256" key="4">
    <source>
        <dbReference type="RuleBase" id="RU367031"/>
    </source>
</evidence>
<gene>
    <name evidence="7" type="ORF">FPE_LOCUS2872</name>
</gene>
<keyword evidence="3 4" id="KW-0804">Transcription</keyword>
<dbReference type="EMBL" id="OU503037">
    <property type="protein sequence ID" value="CAI9755441.1"/>
    <property type="molecule type" value="Genomic_DNA"/>
</dbReference>
<feature type="region of interest" description="Disordered" evidence="5">
    <location>
        <begin position="16"/>
        <end position="158"/>
    </location>
</feature>
<evidence type="ECO:0000256" key="5">
    <source>
        <dbReference type="SAM" id="MobiDB-lite"/>
    </source>
</evidence>
<sequence>MDGREGMALHGSASYYLNRGSIGGSGGSVTGPNAPAGGGSGMPQTGGFHTPPGFKNSSVPTFSLQPNAGVSGGSVSGSAFHVENPSPTFPRATSTAATSSVTPGSDSGKKKRGRPRKYGPDGANMSLALSTTTPSSGVITPGEKPRRGRPPGSGWKQQLAPLGEWMNSSAGLAFTPHVLHIGIEEDIAAKVLAFAQQRPRALCILSANGSVSTVTLRHPTTSGGTVMYEGRFEILCLSGSYLVAEGDGPCNRTGGISISVCGPDGHIFGGAIGGRLIAASPVQLVVCSFVYGSSKAKSQTEFEPKDEINPANQSVDKSLTPVSAASSQNYASNSATGTWPSGSRPDVKNPQSDIDLMRG</sequence>
<evidence type="ECO:0000256" key="3">
    <source>
        <dbReference type="ARBA" id="ARBA00023163"/>
    </source>
</evidence>
<feature type="compositionally biased region" description="Polar residues" evidence="5">
    <location>
        <begin position="55"/>
        <end position="68"/>
    </location>
</feature>
<dbReference type="SUPFAM" id="SSF117856">
    <property type="entry name" value="AF0104/ALDC/Ptd012-like"/>
    <property type="match status" value="1"/>
</dbReference>
<dbReference type="InterPro" id="IPR039605">
    <property type="entry name" value="AHL"/>
</dbReference>
<keyword evidence="2 4" id="KW-0238">DNA-binding</keyword>
<keyword evidence="8" id="KW-1185">Reference proteome</keyword>
<dbReference type="CDD" id="cd11378">
    <property type="entry name" value="DUF296"/>
    <property type="match status" value="1"/>
</dbReference>
<dbReference type="Proteomes" id="UP000834106">
    <property type="component" value="Chromosome 2"/>
</dbReference>
<keyword evidence="1 4" id="KW-0805">Transcription regulation</keyword>
<keyword evidence="4" id="KW-0539">Nucleus</keyword>
<evidence type="ECO:0000259" key="6">
    <source>
        <dbReference type="PROSITE" id="PS51742"/>
    </source>
</evidence>
<name>A0AAD2DL70_9LAMI</name>
<dbReference type="PROSITE" id="PS51742">
    <property type="entry name" value="PPC"/>
    <property type="match status" value="1"/>
</dbReference>
<comment type="function">
    <text evidence="4">Transcription factor that specifically binds AT-rich DNA sequences related to the nuclear matrix attachment regions (MARs).</text>
</comment>
<evidence type="ECO:0000313" key="8">
    <source>
        <dbReference type="Proteomes" id="UP000834106"/>
    </source>
</evidence>
<dbReference type="GO" id="GO:0003680">
    <property type="term" value="F:minor groove of adenine-thymine-rich DNA binding"/>
    <property type="evidence" value="ECO:0007669"/>
    <property type="project" value="UniProtKB-UniRule"/>
</dbReference>
<accession>A0AAD2DL70</accession>
<dbReference type="Pfam" id="PF03479">
    <property type="entry name" value="PCC"/>
    <property type="match status" value="1"/>
</dbReference>
<dbReference type="PANTHER" id="PTHR31500:SF64">
    <property type="entry name" value="AT-HOOK MOTIF NUCLEAR-LOCALIZED PROTEIN 12-RELATED"/>
    <property type="match status" value="1"/>
</dbReference>
<evidence type="ECO:0000256" key="2">
    <source>
        <dbReference type="ARBA" id="ARBA00023125"/>
    </source>
</evidence>
<feature type="region of interest" description="Disordered" evidence="5">
    <location>
        <begin position="301"/>
        <end position="359"/>
    </location>
</feature>
<dbReference type="PANTHER" id="PTHR31500">
    <property type="entry name" value="AT-HOOK MOTIF NUCLEAR-LOCALIZED PROTEIN 9"/>
    <property type="match status" value="1"/>
</dbReference>
<protein>
    <recommendedName>
        <fullName evidence="4">AT-hook motif nuclear-localized protein</fullName>
    </recommendedName>
</protein>
<organism evidence="7 8">
    <name type="scientific">Fraxinus pennsylvanica</name>
    <dbReference type="NCBI Taxonomy" id="56036"/>
    <lineage>
        <taxon>Eukaryota</taxon>
        <taxon>Viridiplantae</taxon>
        <taxon>Streptophyta</taxon>
        <taxon>Embryophyta</taxon>
        <taxon>Tracheophyta</taxon>
        <taxon>Spermatophyta</taxon>
        <taxon>Magnoliopsida</taxon>
        <taxon>eudicotyledons</taxon>
        <taxon>Gunneridae</taxon>
        <taxon>Pentapetalae</taxon>
        <taxon>asterids</taxon>
        <taxon>lamiids</taxon>
        <taxon>Lamiales</taxon>
        <taxon>Oleaceae</taxon>
        <taxon>Oleeae</taxon>
        <taxon>Fraxinus</taxon>
    </lineage>
</organism>
<evidence type="ECO:0000313" key="7">
    <source>
        <dbReference type="EMBL" id="CAI9755441.1"/>
    </source>
</evidence>
<feature type="compositionally biased region" description="Polar residues" evidence="5">
    <location>
        <begin position="310"/>
        <end position="321"/>
    </location>
</feature>
<reference evidence="7" key="1">
    <citation type="submission" date="2023-05" db="EMBL/GenBank/DDBJ databases">
        <authorList>
            <person name="Huff M."/>
        </authorList>
    </citation>
    <scope>NUCLEOTIDE SEQUENCE</scope>
</reference>
<evidence type="ECO:0000256" key="1">
    <source>
        <dbReference type="ARBA" id="ARBA00023015"/>
    </source>
</evidence>
<feature type="compositionally biased region" description="Low complexity" evidence="5">
    <location>
        <begin position="323"/>
        <end position="335"/>
    </location>
</feature>
<proteinExistence type="predicted"/>
<dbReference type="InterPro" id="IPR005175">
    <property type="entry name" value="PPC_dom"/>
</dbReference>
<feature type="compositionally biased region" description="Low complexity" evidence="5">
    <location>
        <begin position="85"/>
        <end position="106"/>
    </location>
</feature>
<dbReference type="GO" id="GO:0005634">
    <property type="term" value="C:nucleus"/>
    <property type="evidence" value="ECO:0007669"/>
    <property type="project" value="UniProtKB-SubCell"/>
</dbReference>
<feature type="domain" description="PPC" evidence="6">
    <location>
        <begin position="168"/>
        <end position="311"/>
    </location>
</feature>